<proteinExistence type="predicted"/>
<sequence>MSDTENLAYSQLNPPPQCAVIALRELADKILRVHDEPNGVANAREVERLDAFLRTTRQVTLDPFLEFGRAGTSDAQLKLMQTLFRDIDSAKSQLDLLGSRGWGPHCCREALRSIRYAVESTVLSLKIMVILEILEPARSGTVDWSPPDHVRSTIRRLNDSATPKELRDGGYRAAHSTANLDSMTLADEVVERGRRARQGLWRRSSGILGGQVPLVRSVIQTLTSHLKPVLFGAKVAGECLKTYTDLKVDLSTRYRAMCSKRPLAFKLVYFAAWMLSLMKGGGTTRSQTVICLKELEAIQKSLTYENAEVSLRKFRELKNDFALVADSALLTTLALLVVNRSEMEVTVAPGPTPTKSRVRRMLKNGIRIVSGQYRKKAGRGDELHGL</sequence>
<dbReference type="Proteomes" id="UP001215280">
    <property type="component" value="Unassembled WGS sequence"/>
</dbReference>
<dbReference type="AlphaFoldDB" id="A0AAD7NB84"/>
<evidence type="ECO:0000313" key="2">
    <source>
        <dbReference type="Proteomes" id="UP001215280"/>
    </source>
</evidence>
<dbReference type="EMBL" id="JARJLG010000074">
    <property type="protein sequence ID" value="KAJ7752464.1"/>
    <property type="molecule type" value="Genomic_DNA"/>
</dbReference>
<accession>A0AAD7NB84</accession>
<protein>
    <submittedName>
        <fullName evidence="1">Uncharacterized protein</fullName>
    </submittedName>
</protein>
<evidence type="ECO:0000313" key="1">
    <source>
        <dbReference type="EMBL" id="KAJ7752464.1"/>
    </source>
</evidence>
<keyword evidence="2" id="KW-1185">Reference proteome</keyword>
<organism evidence="1 2">
    <name type="scientific">Mycena maculata</name>
    <dbReference type="NCBI Taxonomy" id="230809"/>
    <lineage>
        <taxon>Eukaryota</taxon>
        <taxon>Fungi</taxon>
        <taxon>Dikarya</taxon>
        <taxon>Basidiomycota</taxon>
        <taxon>Agaricomycotina</taxon>
        <taxon>Agaricomycetes</taxon>
        <taxon>Agaricomycetidae</taxon>
        <taxon>Agaricales</taxon>
        <taxon>Marasmiineae</taxon>
        <taxon>Mycenaceae</taxon>
        <taxon>Mycena</taxon>
    </lineage>
</organism>
<reference evidence="1" key="1">
    <citation type="submission" date="2023-03" db="EMBL/GenBank/DDBJ databases">
        <title>Massive genome expansion in bonnet fungi (Mycena s.s.) driven by repeated elements and novel gene families across ecological guilds.</title>
        <authorList>
            <consortium name="Lawrence Berkeley National Laboratory"/>
            <person name="Harder C.B."/>
            <person name="Miyauchi S."/>
            <person name="Viragh M."/>
            <person name="Kuo A."/>
            <person name="Thoen E."/>
            <person name="Andreopoulos B."/>
            <person name="Lu D."/>
            <person name="Skrede I."/>
            <person name="Drula E."/>
            <person name="Henrissat B."/>
            <person name="Morin E."/>
            <person name="Kohler A."/>
            <person name="Barry K."/>
            <person name="LaButti K."/>
            <person name="Morin E."/>
            <person name="Salamov A."/>
            <person name="Lipzen A."/>
            <person name="Mereny Z."/>
            <person name="Hegedus B."/>
            <person name="Baldrian P."/>
            <person name="Stursova M."/>
            <person name="Weitz H."/>
            <person name="Taylor A."/>
            <person name="Grigoriev I.V."/>
            <person name="Nagy L.G."/>
            <person name="Martin F."/>
            <person name="Kauserud H."/>
        </authorList>
    </citation>
    <scope>NUCLEOTIDE SEQUENCE</scope>
    <source>
        <strain evidence="1">CBHHK188m</strain>
    </source>
</reference>
<gene>
    <name evidence="1" type="ORF">DFH07DRAFT_774404</name>
</gene>
<name>A0AAD7NB84_9AGAR</name>
<comment type="caution">
    <text evidence="1">The sequence shown here is derived from an EMBL/GenBank/DDBJ whole genome shotgun (WGS) entry which is preliminary data.</text>
</comment>